<accession>A0A7U4JA61</accession>
<dbReference type="KEGG" id="sphi:TS85_16620"/>
<dbReference type="Proteomes" id="UP000032300">
    <property type="component" value="Chromosome"/>
</dbReference>
<organism evidence="1 2">
    <name type="scientific">Sphingomonas hengshuiensis</name>
    <dbReference type="NCBI Taxonomy" id="1609977"/>
    <lineage>
        <taxon>Bacteria</taxon>
        <taxon>Pseudomonadati</taxon>
        <taxon>Pseudomonadota</taxon>
        <taxon>Alphaproteobacteria</taxon>
        <taxon>Sphingomonadales</taxon>
        <taxon>Sphingomonadaceae</taxon>
        <taxon>Sphingomonas</taxon>
    </lineage>
</organism>
<proteinExistence type="predicted"/>
<gene>
    <name evidence="1" type="ORF">TS85_16620</name>
</gene>
<dbReference type="AlphaFoldDB" id="A0A7U4JA61"/>
<keyword evidence="2" id="KW-1185">Reference proteome</keyword>
<sequence length="174" mass="19321">MAAMSGCTLGSHDPLIEQPEVVPGLLDGQYQGYTLTDPAASRHKPWRVRRRCVSPGYVFDIADSDDRRVHRVQPIYCPGDDRAPVPMQIVRDGPGYRLTAPDQQLRLEFQRLRAGIYLMQVDDAKRGGLRYGYALAREAPGGIDLALLPCDSFPHLESVRETSASNVTKLCRVA</sequence>
<dbReference type="EMBL" id="CP010836">
    <property type="protein sequence ID" value="AJP73071.1"/>
    <property type="molecule type" value="Genomic_DNA"/>
</dbReference>
<evidence type="ECO:0000313" key="2">
    <source>
        <dbReference type="Proteomes" id="UP000032300"/>
    </source>
</evidence>
<reference evidence="1 2" key="2">
    <citation type="submission" date="2015-02" db="EMBL/GenBank/DDBJ databases">
        <title>The complete genome of Sphingomonas hengshuiensis sp. WHSC-8 isolated from soil of Hengshui Lake.</title>
        <authorList>
            <person name="Wei S."/>
            <person name="Guo J."/>
            <person name="Su C."/>
            <person name="Wu R."/>
            <person name="Zhang Z."/>
            <person name="Liang K."/>
            <person name="Li H."/>
            <person name="Wang T."/>
            <person name="Liu H."/>
            <person name="Zhang C."/>
            <person name="Li Z."/>
            <person name="Wang Q."/>
            <person name="Meng J."/>
        </authorList>
    </citation>
    <scope>NUCLEOTIDE SEQUENCE [LARGE SCALE GENOMIC DNA]</scope>
    <source>
        <strain evidence="1 2">WHSC-8</strain>
    </source>
</reference>
<protein>
    <submittedName>
        <fullName evidence="1">Uncharacterized protein</fullName>
    </submittedName>
</protein>
<reference evidence="1 2" key="1">
    <citation type="journal article" date="2015" name="Int. J. Syst. Evol. Microbiol.">
        <title>Sphingomonas hengshuiensis sp. nov., isolated from lake wetland.</title>
        <authorList>
            <person name="Wei S."/>
            <person name="Wang T."/>
            <person name="Liu H."/>
            <person name="Zhang C."/>
            <person name="Guo J."/>
            <person name="Wang Q."/>
            <person name="Liang K."/>
            <person name="Zhang Z."/>
        </authorList>
    </citation>
    <scope>NUCLEOTIDE SEQUENCE [LARGE SCALE GENOMIC DNA]</scope>
    <source>
        <strain evidence="1 2">WHSC-8</strain>
    </source>
</reference>
<name>A0A7U4JA61_9SPHN</name>
<evidence type="ECO:0000313" key="1">
    <source>
        <dbReference type="EMBL" id="AJP73071.1"/>
    </source>
</evidence>